<dbReference type="SUPFAM" id="SSF56601">
    <property type="entry name" value="beta-lactamase/transpeptidase-like"/>
    <property type="match status" value="1"/>
</dbReference>
<keyword evidence="10" id="KW-1185">Reference proteome</keyword>
<evidence type="ECO:0000256" key="5">
    <source>
        <dbReference type="RuleBase" id="RU361140"/>
    </source>
</evidence>
<dbReference type="PANTHER" id="PTHR35333:SF3">
    <property type="entry name" value="BETA-LACTAMASE-TYPE TRANSPEPTIDASE FOLD CONTAINING PROTEIN"/>
    <property type="match status" value="1"/>
</dbReference>
<accession>A0A2T0R071</accession>
<organism evidence="9 10">
    <name type="scientific">Kineococcus rhizosphaerae</name>
    <dbReference type="NCBI Taxonomy" id="559628"/>
    <lineage>
        <taxon>Bacteria</taxon>
        <taxon>Bacillati</taxon>
        <taxon>Actinomycetota</taxon>
        <taxon>Actinomycetes</taxon>
        <taxon>Kineosporiales</taxon>
        <taxon>Kineosporiaceae</taxon>
        <taxon>Kineococcus</taxon>
    </lineage>
</organism>
<comment type="similarity">
    <text evidence="1 5">Belongs to the class-A beta-lactamase family.</text>
</comment>
<evidence type="ECO:0000256" key="4">
    <source>
        <dbReference type="ARBA" id="ARBA00023251"/>
    </source>
</evidence>
<comment type="catalytic activity">
    <reaction evidence="5">
        <text>a beta-lactam + H2O = a substituted beta-amino acid</text>
        <dbReference type="Rhea" id="RHEA:20401"/>
        <dbReference type="ChEBI" id="CHEBI:15377"/>
        <dbReference type="ChEBI" id="CHEBI:35627"/>
        <dbReference type="ChEBI" id="CHEBI:140347"/>
        <dbReference type="EC" id="3.5.2.6"/>
    </reaction>
</comment>
<dbReference type="Pfam" id="PF13354">
    <property type="entry name" value="Beta-lactamase2"/>
    <property type="match status" value="1"/>
</dbReference>
<evidence type="ECO:0000256" key="1">
    <source>
        <dbReference type="ARBA" id="ARBA00009009"/>
    </source>
</evidence>
<dbReference type="GO" id="GO:0008800">
    <property type="term" value="F:beta-lactamase activity"/>
    <property type="evidence" value="ECO:0007669"/>
    <property type="project" value="UniProtKB-UniRule"/>
</dbReference>
<dbReference type="Proteomes" id="UP000238083">
    <property type="component" value="Unassembled WGS sequence"/>
</dbReference>
<evidence type="ECO:0000256" key="6">
    <source>
        <dbReference type="SAM" id="MobiDB-lite"/>
    </source>
</evidence>
<evidence type="ECO:0000313" key="10">
    <source>
        <dbReference type="Proteomes" id="UP000238083"/>
    </source>
</evidence>
<reference evidence="9 10" key="1">
    <citation type="submission" date="2018-03" db="EMBL/GenBank/DDBJ databases">
        <title>Genomic Encyclopedia of Archaeal and Bacterial Type Strains, Phase II (KMG-II): from individual species to whole genera.</title>
        <authorList>
            <person name="Goeker M."/>
        </authorList>
    </citation>
    <scope>NUCLEOTIDE SEQUENCE [LARGE SCALE GENOMIC DNA]</scope>
    <source>
        <strain evidence="9 10">DSM 19711</strain>
    </source>
</reference>
<evidence type="ECO:0000313" key="9">
    <source>
        <dbReference type="EMBL" id="PRY12531.1"/>
    </source>
</evidence>
<dbReference type="GO" id="GO:0030655">
    <property type="term" value="P:beta-lactam antibiotic catabolic process"/>
    <property type="evidence" value="ECO:0007669"/>
    <property type="project" value="InterPro"/>
</dbReference>
<proteinExistence type="inferred from homology"/>
<dbReference type="NCBIfam" id="NF033103">
    <property type="entry name" value="bla_class_A"/>
    <property type="match status" value="1"/>
</dbReference>
<evidence type="ECO:0000259" key="8">
    <source>
        <dbReference type="Pfam" id="PF13354"/>
    </source>
</evidence>
<evidence type="ECO:0000256" key="3">
    <source>
        <dbReference type="ARBA" id="ARBA00022801"/>
    </source>
</evidence>
<dbReference type="InterPro" id="IPR045155">
    <property type="entry name" value="Beta-lactam_cat"/>
</dbReference>
<evidence type="ECO:0000256" key="7">
    <source>
        <dbReference type="SAM" id="SignalP"/>
    </source>
</evidence>
<evidence type="ECO:0000256" key="2">
    <source>
        <dbReference type="ARBA" id="ARBA00012865"/>
    </source>
</evidence>
<feature type="region of interest" description="Disordered" evidence="6">
    <location>
        <begin position="178"/>
        <end position="199"/>
    </location>
</feature>
<dbReference type="PRINTS" id="PR00118">
    <property type="entry name" value="BLACTAMASEA"/>
</dbReference>
<dbReference type="AlphaFoldDB" id="A0A2T0R071"/>
<sequence>MRRPLSFAAFVLVLAGCTSTPADDTPAGSSGSPGVSAGASPSASPADAAVQARFAQLEESFDARLGVFAVDTGSGRTVVHRGDERFGFASTYKALAAGALLERTGDAELDAVVTWTADEVVAHSPVTGQHTASGLPLRQVAEAAVTVSDNTAANVVLAHLGGPAGLEEDLRALGDDTTEVEHTEPDVNDITPGDPADTSTPRAMATTLQAYATGDVLAPAGRDQLVRWLQAGTTGGGQIRAGVPAGWVVGDKTGHAGVYGNQNDIGVVWPTGGRAPWVLAILTDRADVDATSDEALLARATEVVVDELS</sequence>
<protein>
    <recommendedName>
        <fullName evidence="2 5">Beta-lactamase</fullName>
        <ecNumber evidence="2 5">3.5.2.6</ecNumber>
    </recommendedName>
</protein>
<name>A0A2T0R071_9ACTN</name>
<feature type="chain" id="PRO_5015640795" description="Beta-lactamase" evidence="7">
    <location>
        <begin position="23"/>
        <end position="309"/>
    </location>
</feature>
<dbReference type="InterPro" id="IPR012338">
    <property type="entry name" value="Beta-lactam/transpept-like"/>
</dbReference>
<dbReference type="EC" id="3.5.2.6" evidence="2 5"/>
<dbReference type="InterPro" id="IPR023650">
    <property type="entry name" value="Beta-lactam_class-A_AS"/>
</dbReference>
<feature type="signal peptide" evidence="7">
    <location>
        <begin position="1"/>
        <end position="22"/>
    </location>
</feature>
<feature type="compositionally biased region" description="Low complexity" evidence="6">
    <location>
        <begin position="26"/>
        <end position="43"/>
    </location>
</feature>
<dbReference type="RefSeq" id="WP_106213322.1">
    <property type="nucleotide sequence ID" value="NZ_PVZF01000010.1"/>
</dbReference>
<dbReference type="PANTHER" id="PTHR35333">
    <property type="entry name" value="BETA-LACTAMASE"/>
    <property type="match status" value="1"/>
</dbReference>
<keyword evidence="4 5" id="KW-0046">Antibiotic resistance</keyword>
<dbReference type="GO" id="GO:0046677">
    <property type="term" value="P:response to antibiotic"/>
    <property type="evidence" value="ECO:0007669"/>
    <property type="project" value="UniProtKB-UniRule"/>
</dbReference>
<feature type="domain" description="Beta-lactamase class A catalytic" evidence="8">
    <location>
        <begin position="66"/>
        <end position="283"/>
    </location>
</feature>
<dbReference type="PROSITE" id="PS00146">
    <property type="entry name" value="BETA_LACTAMASE_A"/>
    <property type="match status" value="1"/>
</dbReference>
<gene>
    <name evidence="9" type="ORF">CLV37_11091</name>
</gene>
<dbReference type="InterPro" id="IPR000871">
    <property type="entry name" value="Beta-lactam_class-A"/>
</dbReference>
<keyword evidence="3 5" id="KW-0378">Hydrolase</keyword>
<keyword evidence="7" id="KW-0732">Signal</keyword>
<dbReference type="Gene3D" id="3.40.710.10">
    <property type="entry name" value="DD-peptidase/beta-lactamase superfamily"/>
    <property type="match status" value="1"/>
</dbReference>
<dbReference type="EMBL" id="PVZF01000010">
    <property type="protein sequence ID" value="PRY12531.1"/>
    <property type="molecule type" value="Genomic_DNA"/>
</dbReference>
<comment type="caution">
    <text evidence="9">The sequence shown here is derived from an EMBL/GenBank/DDBJ whole genome shotgun (WGS) entry which is preliminary data.</text>
</comment>
<dbReference type="PROSITE" id="PS51257">
    <property type="entry name" value="PROKAR_LIPOPROTEIN"/>
    <property type="match status" value="1"/>
</dbReference>
<feature type="region of interest" description="Disordered" evidence="6">
    <location>
        <begin position="22"/>
        <end position="43"/>
    </location>
</feature>